<gene>
    <name evidence="1" type="ORF">CHS0354_016167</name>
</gene>
<proteinExistence type="predicted"/>
<evidence type="ECO:0000313" key="2">
    <source>
        <dbReference type="Proteomes" id="UP001195483"/>
    </source>
</evidence>
<dbReference type="Proteomes" id="UP001195483">
    <property type="component" value="Unassembled WGS sequence"/>
</dbReference>
<sequence length="173" mass="19775">MNAHIMTTTAIKIRRVVNQRVWFECKPDIAKYLNPSNNLPYGHRVECLGHVKLRGHKCLTPAFAATDPTSLSTDDDIGEQGRILQVRRLECHPESKESRDTGIEDSTMLVGQFVMTDGWWFGSQKKNEMIIRICPNHTRLSKVFVPTGNMLSLMLTMLKFIDHHETSSQSYTK</sequence>
<reference evidence="1" key="3">
    <citation type="submission" date="2023-05" db="EMBL/GenBank/DDBJ databases">
        <authorList>
            <person name="Smith C.H."/>
        </authorList>
    </citation>
    <scope>NUCLEOTIDE SEQUENCE</scope>
    <source>
        <strain evidence="1">CHS0354</strain>
        <tissue evidence="1">Mantle</tissue>
    </source>
</reference>
<dbReference type="AlphaFoldDB" id="A0AAE0RXB9"/>
<protein>
    <submittedName>
        <fullName evidence="1">Uncharacterized protein</fullName>
    </submittedName>
</protein>
<accession>A0AAE0RXB9</accession>
<reference evidence="1" key="1">
    <citation type="journal article" date="2021" name="Genome Biol. Evol.">
        <title>A High-Quality Reference Genome for a Parasitic Bivalve with Doubly Uniparental Inheritance (Bivalvia: Unionida).</title>
        <authorList>
            <person name="Smith C.H."/>
        </authorList>
    </citation>
    <scope>NUCLEOTIDE SEQUENCE</scope>
    <source>
        <strain evidence="1">CHS0354</strain>
    </source>
</reference>
<name>A0AAE0RXB9_9BIVA</name>
<keyword evidence="2" id="KW-1185">Reference proteome</keyword>
<organism evidence="1 2">
    <name type="scientific">Potamilus streckersoni</name>
    <dbReference type="NCBI Taxonomy" id="2493646"/>
    <lineage>
        <taxon>Eukaryota</taxon>
        <taxon>Metazoa</taxon>
        <taxon>Spiralia</taxon>
        <taxon>Lophotrochozoa</taxon>
        <taxon>Mollusca</taxon>
        <taxon>Bivalvia</taxon>
        <taxon>Autobranchia</taxon>
        <taxon>Heteroconchia</taxon>
        <taxon>Palaeoheterodonta</taxon>
        <taxon>Unionida</taxon>
        <taxon>Unionoidea</taxon>
        <taxon>Unionidae</taxon>
        <taxon>Ambleminae</taxon>
        <taxon>Lampsilini</taxon>
        <taxon>Potamilus</taxon>
    </lineage>
</organism>
<evidence type="ECO:0000313" key="1">
    <source>
        <dbReference type="EMBL" id="KAK3581321.1"/>
    </source>
</evidence>
<dbReference type="EMBL" id="JAEAOA010001006">
    <property type="protein sequence ID" value="KAK3581321.1"/>
    <property type="molecule type" value="Genomic_DNA"/>
</dbReference>
<comment type="caution">
    <text evidence="1">The sequence shown here is derived from an EMBL/GenBank/DDBJ whole genome shotgun (WGS) entry which is preliminary data.</text>
</comment>
<reference evidence="1" key="2">
    <citation type="journal article" date="2021" name="Genome Biol. Evol.">
        <title>Developing a high-quality reference genome for a parasitic bivalve with doubly uniparental inheritance (Bivalvia: Unionida).</title>
        <authorList>
            <person name="Smith C.H."/>
        </authorList>
    </citation>
    <scope>NUCLEOTIDE SEQUENCE</scope>
    <source>
        <strain evidence="1">CHS0354</strain>
        <tissue evidence="1">Mantle</tissue>
    </source>
</reference>